<dbReference type="KEGG" id="aey:CDG81_18995"/>
<proteinExistence type="predicted"/>
<dbReference type="RefSeq" id="WP_043570717.1">
    <property type="nucleotide sequence ID" value="NZ_CP022752.1"/>
</dbReference>
<evidence type="ECO:0000313" key="3">
    <source>
        <dbReference type="EMBL" id="KGI82270.1"/>
    </source>
</evidence>
<name>A0A099DA69_9ACTN</name>
<organism evidence="2 5">
    <name type="scientific">Actinopolyspora erythraea</name>
    <dbReference type="NCBI Taxonomy" id="414996"/>
    <lineage>
        <taxon>Bacteria</taxon>
        <taxon>Bacillati</taxon>
        <taxon>Actinomycetota</taxon>
        <taxon>Actinomycetes</taxon>
        <taxon>Actinopolysporales</taxon>
        <taxon>Actinopolysporaceae</taxon>
        <taxon>Actinopolyspora</taxon>
    </lineage>
</organism>
<feature type="region of interest" description="Disordered" evidence="1">
    <location>
        <begin position="196"/>
        <end position="225"/>
    </location>
</feature>
<sequence>MAQDIVPIELGLPQGDLVTLWAPRWREDGEEWEAFLGHEENLYAFPDPAHLAAFVRSGAVNDLDDHPAWHVVPALSAVDLSPDEDHQYDLVGVPELIAEPPDTWTINELSEIVEMARSLAEVCELDTVTEVLQDAEGFDLLGEGTLPFSGKEGQRRWNRLCRVVAERWDELLDAIDGVVATPEVDATAVATAESELAEALPGEDEETAPAAAEGSEYEELGEDEEEQGFWREIGIDPIKIVTGGREYYSLRCYLDDDPVFLGSEGSIDVCTSPRALARYLAEDKVDSSDLARVATWPTVKNKATGGELEIEVEQDNTYVLSGLDADLEEGPSAVDPTQLDLAEELLTDAAAWAGDESVENALAPSERLGWLLSFVLRPDPNRLPPTPPFDDEVAAWRELVESFEARLRVH</sequence>
<evidence type="ECO:0000256" key="1">
    <source>
        <dbReference type="SAM" id="MobiDB-lite"/>
    </source>
</evidence>
<evidence type="ECO:0000313" key="5">
    <source>
        <dbReference type="Proteomes" id="UP000215043"/>
    </source>
</evidence>
<evidence type="ECO:0000313" key="2">
    <source>
        <dbReference type="EMBL" id="ASU80005.1"/>
    </source>
</evidence>
<dbReference type="AlphaFoldDB" id="A0A099DA69"/>
<reference evidence="3 4" key="1">
    <citation type="journal article" date="2014" name="PLoS ONE">
        <title>Identification and Characterization of a New Erythromycin Biosynthetic Gene Cluster in Actinopolyspora erythraea YIM90600, a Novel Erythronolide-Producing Halophilic Actinomycete Isolated from Salt Field.</title>
        <authorList>
            <person name="Chen D."/>
            <person name="Feng J."/>
            <person name="Huang L."/>
            <person name="Zhang Q."/>
            <person name="Wu J."/>
            <person name="Zhu X."/>
            <person name="Duan Y."/>
            <person name="Xu Z."/>
        </authorList>
    </citation>
    <scope>NUCLEOTIDE SEQUENCE [LARGE SCALE GENOMIC DNA]</scope>
    <source>
        <strain evidence="3 4">YIM90600</strain>
    </source>
</reference>
<dbReference type="EMBL" id="JPMV01000012">
    <property type="protein sequence ID" value="KGI82270.1"/>
    <property type="molecule type" value="Genomic_DNA"/>
</dbReference>
<dbReference type="Proteomes" id="UP000215043">
    <property type="component" value="Chromosome"/>
</dbReference>
<dbReference type="OrthoDB" id="3350465at2"/>
<dbReference type="HOGENOM" id="CLU_653495_0_0_11"/>
<keyword evidence="4" id="KW-1185">Reference proteome</keyword>
<dbReference type="Proteomes" id="UP000029737">
    <property type="component" value="Unassembled WGS sequence"/>
</dbReference>
<dbReference type="eggNOG" id="ENOG502ZBFQ">
    <property type="taxonomic scope" value="Bacteria"/>
</dbReference>
<protein>
    <submittedName>
        <fullName evidence="2">Primosomal protein</fullName>
    </submittedName>
</protein>
<reference evidence="2 5" key="2">
    <citation type="submission" date="2017-08" db="EMBL/GenBank/DDBJ databases">
        <title>The complete genome sequence of moderately halophilic actinomycete Actinopolyspora erythraea YIM 90600, the producer of novel erythromycin, novel actinopolysporins A-C and tubercidin.</title>
        <authorList>
            <person name="Yin M."/>
            <person name="Tang S."/>
        </authorList>
    </citation>
    <scope>NUCLEOTIDE SEQUENCE [LARGE SCALE GENOMIC DNA]</scope>
    <source>
        <strain evidence="2 5">YIM 90600</strain>
    </source>
</reference>
<accession>A0A099DA69</accession>
<evidence type="ECO:0000313" key="4">
    <source>
        <dbReference type="Proteomes" id="UP000029737"/>
    </source>
</evidence>
<gene>
    <name evidence="2" type="ORF">CDG81_18995</name>
    <name evidence="3" type="ORF">IL38_05920</name>
</gene>
<dbReference type="EMBL" id="CP022752">
    <property type="protein sequence ID" value="ASU80005.1"/>
    <property type="molecule type" value="Genomic_DNA"/>
</dbReference>
<feature type="compositionally biased region" description="Acidic residues" evidence="1">
    <location>
        <begin position="215"/>
        <end position="225"/>
    </location>
</feature>